<name>A0AA38VM43_9PEZI</name>
<organism evidence="2 3">
    <name type="scientific">Coniochaeta hoffmannii</name>
    <dbReference type="NCBI Taxonomy" id="91930"/>
    <lineage>
        <taxon>Eukaryota</taxon>
        <taxon>Fungi</taxon>
        <taxon>Dikarya</taxon>
        <taxon>Ascomycota</taxon>
        <taxon>Pezizomycotina</taxon>
        <taxon>Sordariomycetes</taxon>
        <taxon>Sordariomycetidae</taxon>
        <taxon>Coniochaetales</taxon>
        <taxon>Coniochaetaceae</taxon>
        <taxon>Coniochaeta</taxon>
    </lineage>
</organism>
<feature type="compositionally biased region" description="Basic and acidic residues" evidence="1">
    <location>
        <begin position="131"/>
        <end position="169"/>
    </location>
</feature>
<feature type="compositionally biased region" description="Basic and acidic residues" evidence="1">
    <location>
        <begin position="71"/>
        <end position="123"/>
    </location>
</feature>
<feature type="region of interest" description="Disordered" evidence="1">
    <location>
        <begin position="71"/>
        <end position="183"/>
    </location>
</feature>
<keyword evidence="3" id="KW-1185">Reference proteome</keyword>
<dbReference type="EMBL" id="JANBVN010000181">
    <property type="protein sequence ID" value="KAJ9134532.1"/>
    <property type="molecule type" value="Genomic_DNA"/>
</dbReference>
<accession>A0AA38VM43</accession>
<dbReference type="GO" id="GO:0007034">
    <property type="term" value="P:vacuolar transport"/>
    <property type="evidence" value="ECO:0007669"/>
    <property type="project" value="TreeGrafter"/>
</dbReference>
<dbReference type="AlphaFoldDB" id="A0AA38VM43"/>
<evidence type="ECO:0000313" key="2">
    <source>
        <dbReference type="EMBL" id="KAJ9134532.1"/>
    </source>
</evidence>
<dbReference type="InterPro" id="IPR013640">
    <property type="entry name" value="Vfa1"/>
</dbReference>
<proteinExistence type="predicted"/>
<gene>
    <name evidence="2" type="ORF">NKR19_g8631</name>
</gene>
<dbReference type="PANTHER" id="PTHR28218:SF1">
    <property type="entry name" value="VPS4-ASSOCIATED PROTEIN 1"/>
    <property type="match status" value="1"/>
</dbReference>
<reference evidence="2" key="1">
    <citation type="submission" date="2022-07" db="EMBL/GenBank/DDBJ databases">
        <title>Fungi with potential for degradation of polypropylene.</title>
        <authorList>
            <person name="Gostincar C."/>
        </authorList>
    </citation>
    <scope>NUCLEOTIDE SEQUENCE</scope>
    <source>
        <strain evidence="2">EXF-13287</strain>
    </source>
</reference>
<evidence type="ECO:0000256" key="1">
    <source>
        <dbReference type="SAM" id="MobiDB-lite"/>
    </source>
</evidence>
<dbReference type="Pfam" id="PF08432">
    <property type="entry name" value="Vfa1"/>
    <property type="match status" value="1"/>
</dbReference>
<evidence type="ECO:0000313" key="3">
    <source>
        <dbReference type="Proteomes" id="UP001174691"/>
    </source>
</evidence>
<dbReference type="Proteomes" id="UP001174691">
    <property type="component" value="Unassembled WGS sequence"/>
</dbReference>
<dbReference type="GO" id="GO:0005768">
    <property type="term" value="C:endosome"/>
    <property type="evidence" value="ECO:0007669"/>
    <property type="project" value="TreeGrafter"/>
</dbReference>
<comment type="caution">
    <text evidence="2">The sequence shown here is derived from an EMBL/GenBank/DDBJ whole genome shotgun (WGS) entry which is preliminary data.</text>
</comment>
<dbReference type="PANTHER" id="PTHR28218">
    <property type="entry name" value="VPS4-ASSOCIATED PROTEIN 1"/>
    <property type="match status" value="1"/>
</dbReference>
<sequence length="183" mass="21344">MAFPNKYTHRRVAETNQKSCEVCYKLSTSVLITPDNKDFFYVCPSHLKDTGFCTPVIDQAALEAKRKRELEEEVARVKQEYEEKQRKKKEKEKEKKDSDKSDEKAKEKDSKKGDDKKPDEKAATEGAGDTKSPEAEEEPRVFELKRMFYQQRLDKKRQAEVAKRNRERLMNPNLFPSVPKGLP</sequence>
<protein>
    <recommendedName>
        <fullName evidence="4">DUF1742-domain-containing protein</fullName>
    </recommendedName>
</protein>
<evidence type="ECO:0008006" key="4">
    <source>
        <dbReference type="Google" id="ProtNLM"/>
    </source>
</evidence>